<dbReference type="KEGG" id="smao:CAG99_06730"/>
<sequence length="180" mass="19789">MGTVFLRRLSRWQAEIEREDVGDLFTDALRDEPGVRAPDREAFIRWFVDHDVQQDGFDMIVAGGPALVGCAYGFRAERGGRWWESFTEGQDGLPAVAAARQVFVVTGPVVAPGRRRGQIGTRLHRELLSRNGTLPQLALLQPGNAPARAAFQSWGWGKAGQLTPRDADGTPVEAWARLPA</sequence>
<keyword evidence="2" id="KW-1185">Reference proteome</keyword>
<dbReference type="SUPFAM" id="SSF55729">
    <property type="entry name" value="Acyl-CoA N-acyltransferases (Nat)"/>
    <property type="match status" value="1"/>
</dbReference>
<accession>A0A1W7CUW8</accession>
<dbReference type="InterPro" id="IPR016181">
    <property type="entry name" value="Acyl_CoA_acyltransferase"/>
</dbReference>
<evidence type="ECO:0000313" key="2">
    <source>
        <dbReference type="Proteomes" id="UP000194218"/>
    </source>
</evidence>
<dbReference type="Proteomes" id="UP000194218">
    <property type="component" value="Chromosome"/>
</dbReference>
<organism evidence="1 2">
    <name type="scientific">Streptomyces marincola</name>
    <dbReference type="NCBI Taxonomy" id="2878388"/>
    <lineage>
        <taxon>Bacteria</taxon>
        <taxon>Bacillati</taxon>
        <taxon>Actinomycetota</taxon>
        <taxon>Actinomycetes</taxon>
        <taxon>Kitasatosporales</taxon>
        <taxon>Streptomycetaceae</taxon>
        <taxon>Streptomyces</taxon>
    </lineage>
</organism>
<gene>
    <name evidence="1" type="ORF">CAG99_06730</name>
</gene>
<name>A0A1W7CUW8_9ACTN</name>
<dbReference type="OrthoDB" id="3627466at2"/>
<dbReference type="AlphaFoldDB" id="A0A1W7CUW8"/>
<proteinExistence type="predicted"/>
<evidence type="ECO:0000313" key="1">
    <source>
        <dbReference type="EMBL" id="ARQ68591.1"/>
    </source>
</evidence>
<reference evidence="1 2" key="1">
    <citation type="submission" date="2017-05" db="EMBL/GenBank/DDBJ databases">
        <title>Complete genome sequence of Streptomyces sp. SCSIO 03032 revealed the diverse biosynthetic pathways for its bioactive secondary metabolites.</title>
        <authorList>
            <person name="Ma L."/>
            <person name="Zhu Y."/>
            <person name="Zhang W."/>
            <person name="Zhang G."/>
            <person name="Tian X."/>
            <person name="Zhang S."/>
            <person name="Zhang C."/>
        </authorList>
    </citation>
    <scope>NUCLEOTIDE SEQUENCE [LARGE SCALE GENOMIC DNA]</scope>
    <source>
        <strain evidence="1 2">SCSIO 03032</strain>
    </source>
</reference>
<dbReference type="Gene3D" id="3.40.630.30">
    <property type="match status" value="1"/>
</dbReference>
<dbReference type="EMBL" id="CP021121">
    <property type="protein sequence ID" value="ARQ68591.1"/>
    <property type="molecule type" value="Genomic_DNA"/>
</dbReference>
<evidence type="ECO:0008006" key="3">
    <source>
        <dbReference type="Google" id="ProtNLM"/>
    </source>
</evidence>
<protein>
    <recommendedName>
        <fullName evidence="3">N-acetyltransferase domain-containing protein</fullName>
    </recommendedName>
</protein>
<dbReference type="RefSeq" id="WP_086158098.1">
    <property type="nucleotide sequence ID" value="NZ_CP021121.1"/>
</dbReference>